<protein>
    <submittedName>
        <fullName evidence="2">Uncharacterized protein</fullName>
    </submittedName>
</protein>
<dbReference type="EMBL" id="LWDF02000795">
    <property type="protein sequence ID" value="KAE8242585.1"/>
    <property type="molecule type" value="Genomic_DNA"/>
</dbReference>
<keyword evidence="3" id="KW-1185">Reference proteome</keyword>
<dbReference type="AlphaFoldDB" id="A0A177TM73"/>
<evidence type="ECO:0000256" key="1">
    <source>
        <dbReference type="SAM" id="MobiDB-lite"/>
    </source>
</evidence>
<proteinExistence type="predicted"/>
<name>A0A177TM73_9BASI</name>
<gene>
    <name evidence="2" type="ORF">A4X13_0g7097</name>
</gene>
<feature type="region of interest" description="Disordered" evidence="1">
    <location>
        <begin position="157"/>
        <end position="207"/>
    </location>
</feature>
<organism evidence="2 3">
    <name type="scientific">Tilletia indica</name>
    <dbReference type="NCBI Taxonomy" id="43049"/>
    <lineage>
        <taxon>Eukaryota</taxon>
        <taxon>Fungi</taxon>
        <taxon>Dikarya</taxon>
        <taxon>Basidiomycota</taxon>
        <taxon>Ustilaginomycotina</taxon>
        <taxon>Exobasidiomycetes</taxon>
        <taxon>Tilletiales</taxon>
        <taxon>Tilletiaceae</taxon>
        <taxon>Tilletia</taxon>
    </lineage>
</organism>
<reference evidence="2" key="2">
    <citation type="journal article" date="2019" name="IMA Fungus">
        <title>Genome sequencing and comparison of five Tilletia species to identify candidate genes for the detection of regulated species infecting wheat.</title>
        <authorList>
            <person name="Nguyen H.D.T."/>
            <person name="Sultana T."/>
            <person name="Kesanakurti P."/>
            <person name="Hambleton S."/>
        </authorList>
    </citation>
    <scope>NUCLEOTIDE SEQUENCE</scope>
    <source>
        <strain evidence="2">DAOMC 236416</strain>
    </source>
</reference>
<dbReference type="Proteomes" id="UP000077521">
    <property type="component" value="Unassembled WGS sequence"/>
</dbReference>
<reference evidence="2" key="1">
    <citation type="submission" date="2016-04" db="EMBL/GenBank/DDBJ databases">
        <authorList>
            <person name="Nguyen H.D."/>
            <person name="Samba Siva P."/>
            <person name="Cullis J."/>
            <person name="Levesque C.A."/>
            <person name="Hambleton S."/>
        </authorList>
    </citation>
    <scope>NUCLEOTIDE SEQUENCE</scope>
    <source>
        <strain evidence="2">DAOMC 236416</strain>
    </source>
</reference>
<accession>A0A177TM73</accession>
<sequence length="344" mass="38337">MPTIPTILPNSQDPRRYSPYHMNASVQTQYRSTQSVQPSVATQNLLQLGIAPNHIFPQPSSAMAETAITDNTFVDGNPGFFASFFSNNGISQWPFPLPSPQPPLSSVTPLVNDAWIDNLGYFPQPHPSTTSSPQDTEEQAISPSDARILTASVLHEHNKTANVSVSDKRSRSSTPQNSKHENSATPATPPPSHDDDTSEHSSVSPSHHNQTKFFMMHRLAAKRTSVPPEFDSPCYISPRPFITLLSSRAYLVFEDIIRQIDAKAKLCPEMAAFRAHYLDRKRYRAADIISDASVFADIRCDNGSTNRRNNAQVRIFVANKRRPYFRQPQIALMWCSDSRCLLGA</sequence>
<evidence type="ECO:0000313" key="2">
    <source>
        <dbReference type="EMBL" id="KAE8242585.1"/>
    </source>
</evidence>
<feature type="region of interest" description="Disordered" evidence="1">
    <location>
        <begin position="118"/>
        <end position="142"/>
    </location>
</feature>
<evidence type="ECO:0000313" key="3">
    <source>
        <dbReference type="Proteomes" id="UP000077521"/>
    </source>
</evidence>
<comment type="caution">
    <text evidence="2">The sequence shown here is derived from an EMBL/GenBank/DDBJ whole genome shotgun (WGS) entry which is preliminary data.</text>
</comment>